<gene>
    <name evidence="2" type="ORF">BOTBODRAFT_410588</name>
</gene>
<reference evidence="3" key="1">
    <citation type="journal article" date="2014" name="Proc. Natl. Acad. Sci. U.S.A.">
        <title>Extensive sampling of basidiomycete genomes demonstrates inadequacy of the white-rot/brown-rot paradigm for wood decay fungi.</title>
        <authorList>
            <person name="Riley R."/>
            <person name="Salamov A.A."/>
            <person name="Brown D.W."/>
            <person name="Nagy L.G."/>
            <person name="Floudas D."/>
            <person name="Held B.W."/>
            <person name="Levasseur A."/>
            <person name="Lombard V."/>
            <person name="Morin E."/>
            <person name="Otillar R."/>
            <person name="Lindquist E.A."/>
            <person name="Sun H."/>
            <person name="LaButti K.M."/>
            <person name="Schmutz J."/>
            <person name="Jabbour D."/>
            <person name="Luo H."/>
            <person name="Baker S.E."/>
            <person name="Pisabarro A.G."/>
            <person name="Walton J.D."/>
            <person name="Blanchette R.A."/>
            <person name="Henrissat B."/>
            <person name="Martin F."/>
            <person name="Cullen D."/>
            <person name="Hibbett D.S."/>
            <person name="Grigoriev I.V."/>
        </authorList>
    </citation>
    <scope>NUCLEOTIDE SEQUENCE [LARGE SCALE GENOMIC DNA]</scope>
    <source>
        <strain evidence="3">FD-172 SS1</strain>
    </source>
</reference>
<proteinExistence type="predicted"/>
<dbReference type="EMBL" id="KL198048">
    <property type="protein sequence ID" value="KDQ12791.1"/>
    <property type="molecule type" value="Genomic_DNA"/>
</dbReference>
<evidence type="ECO:0000313" key="2">
    <source>
        <dbReference type="EMBL" id="KDQ12791.1"/>
    </source>
</evidence>
<evidence type="ECO:0000256" key="1">
    <source>
        <dbReference type="SAM" id="MobiDB-lite"/>
    </source>
</evidence>
<accession>A0A067MMJ7</accession>
<dbReference type="HOGENOM" id="CLU_2291236_0_0_1"/>
<dbReference type="AlphaFoldDB" id="A0A067MMJ7"/>
<feature type="compositionally biased region" description="Basic and acidic residues" evidence="1">
    <location>
        <begin position="67"/>
        <end position="78"/>
    </location>
</feature>
<organism evidence="2 3">
    <name type="scientific">Botryobasidium botryosum (strain FD-172 SS1)</name>
    <dbReference type="NCBI Taxonomy" id="930990"/>
    <lineage>
        <taxon>Eukaryota</taxon>
        <taxon>Fungi</taxon>
        <taxon>Dikarya</taxon>
        <taxon>Basidiomycota</taxon>
        <taxon>Agaricomycotina</taxon>
        <taxon>Agaricomycetes</taxon>
        <taxon>Cantharellales</taxon>
        <taxon>Botryobasidiaceae</taxon>
        <taxon>Botryobasidium</taxon>
    </lineage>
</organism>
<feature type="compositionally biased region" description="Polar residues" evidence="1">
    <location>
        <begin position="85"/>
        <end position="101"/>
    </location>
</feature>
<dbReference type="InParanoid" id="A0A067MMJ7"/>
<feature type="region of interest" description="Disordered" evidence="1">
    <location>
        <begin position="37"/>
        <end position="101"/>
    </location>
</feature>
<protein>
    <submittedName>
        <fullName evidence="2">Uncharacterized protein</fullName>
    </submittedName>
</protein>
<dbReference type="Proteomes" id="UP000027195">
    <property type="component" value="Unassembled WGS sequence"/>
</dbReference>
<name>A0A067MMJ7_BOTB1</name>
<evidence type="ECO:0000313" key="3">
    <source>
        <dbReference type="Proteomes" id="UP000027195"/>
    </source>
</evidence>
<keyword evidence="3" id="KW-1185">Reference proteome</keyword>
<sequence>MYIFRLQMCSSAQILRARARLLQTILKVASLAQVIRKPPRHATRSNCSTRNTRREKVKYQKKRRKRDREEGKEKRITEKYVNVSKHPTTPRISKSPKGIST</sequence>